<feature type="signal peptide" evidence="4">
    <location>
        <begin position="1"/>
        <end position="21"/>
    </location>
</feature>
<sequence>MNRWHLLALVALGSVGMEVSAAEETRTPFGVGSCHVNGRSVEDYQRWVPQMVELGLKDQRSLMSGWGELERTPGEWHWENMDAQWSYLHERGIETGTLLLGNPAWNQKDPPGHLPVNFIDGWSEYVRQVVRHFRGRIRRYEVWNEPPNFTGPQQTAADYARLVVAAYDAAKAVDPDAQIGLTTKSAHLVYLRQAIEAGAADHFDWISLHPYEVLDGIVADIGMEPIYANLVPSVRRMLAEVNPGRKDVPVVFTELGVDAGRHGEAKQADALVKAYVIGMAQGLENLQWFEGRDGDSGPMGLLDGQGRPRAAYHAYGRLIQALGLHPQPRGWAVLGASTYGWLFECDGKDVVVAWCPRGGREELSFSGEVEFVHARDGREGRASSLVVGTSPVFLSQVPSKDLGRVTAVTEALPPWPGDPGTYHDAQEVKIDYALDPPERGLHSRGGAEVAEAIVNYGGSARAGDAPGGNLLMVDPSFLGDESVPLKITAEVRRKDPAVNAGFKLVYEGPDGFKTAGSWRTIPEEDRWHVIEWSIQDPRFVSFWGYHFRLESDGAEYGQYLLRRLTVSKEASP</sequence>
<dbReference type="Proteomes" id="UP000557717">
    <property type="component" value="Unassembled WGS sequence"/>
</dbReference>
<name>A0A840VCB3_9BACT</name>
<evidence type="ECO:0000256" key="1">
    <source>
        <dbReference type="ARBA" id="ARBA00008875"/>
    </source>
</evidence>
<keyword evidence="2" id="KW-0378">Hydrolase</keyword>
<dbReference type="RefSeq" id="WP_184017833.1">
    <property type="nucleotide sequence ID" value="NZ_JACHFD010000007.1"/>
</dbReference>
<gene>
    <name evidence="6" type="ORF">HNR46_001797</name>
</gene>
<evidence type="ECO:0000313" key="7">
    <source>
        <dbReference type="Proteomes" id="UP000557717"/>
    </source>
</evidence>
<comment type="caution">
    <text evidence="6">The sequence shown here is derived from an EMBL/GenBank/DDBJ whole genome shotgun (WGS) entry which is preliminary data.</text>
</comment>
<evidence type="ECO:0000256" key="3">
    <source>
        <dbReference type="ARBA" id="ARBA00023295"/>
    </source>
</evidence>
<dbReference type="Pfam" id="PF01229">
    <property type="entry name" value="Glyco_hydro_39"/>
    <property type="match status" value="1"/>
</dbReference>
<feature type="domain" description="Glycosyl hydrolases family 39 N-terminal catalytic" evidence="5">
    <location>
        <begin position="121"/>
        <end position="257"/>
    </location>
</feature>
<comment type="similarity">
    <text evidence="1">Belongs to the glycosyl hydrolase 39 family.</text>
</comment>
<reference evidence="6 7" key="1">
    <citation type="submission" date="2020-08" db="EMBL/GenBank/DDBJ databases">
        <title>Genomic Encyclopedia of Type Strains, Phase IV (KMG-IV): sequencing the most valuable type-strain genomes for metagenomic binning, comparative biology and taxonomic classification.</title>
        <authorList>
            <person name="Goeker M."/>
        </authorList>
    </citation>
    <scope>NUCLEOTIDE SEQUENCE [LARGE SCALE GENOMIC DNA]</scope>
    <source>
        <strain evidence="6 7">YC6886</strain>
    </source>
</reference>
<dbReference type="PANTHER" id="PTHR12631">
    <property type="entry name" value="ALPHA-L-IDURONIDASE"/>
    <property type="match status" value="1"/>
</dbReference>
<dbReference type="SUPFAM" id="SSF51445">
    <property type="entry name" value="(Trans)glycosidases"/>
    <property type="match status" value="1"/>
</dbReference>
<evidence type="ECO:0000256" key="2">
    <source>
        <dbReference type="ARBA" id="ARBA00022801"/>
    </source>
</evidence>
<feature type="chain" id="PRO_5032710912" description="Glycosyl hydrolases family 39 N-terminal catalytic domain-containing protein" evidence="4">
    <location>
        <begin position="22"/>
        <end position="572"/>
    </location>
</feature>
<organism evidence="6 7">
    <name type="scientific">Haloferula luteola</name>
    <dbReference type="NCBI Taxonomy" id="595692"/>
    <lineage>
        <taxon>Bacteria</taxon>
        <taxon>Pseudomonadati</taxon>
        <taxon>Verrucomicrobiota</taxon>
        <taxon>Verrucomicrobiia</taxon>
        <taxon>Verrucomicrobiales</taxon>
        <taxon>Verrucomicrobiaceae</taxon>
        <taxon>Haloferula</taxon>
    </lineage>
</organism>
<dbReference type="InterPro" id="IPR017853">
    <property type="entry name" value="GH"/>
</dbReference>
<evidence type="ECO:0000256" key="4">
    <source>
        <dbReference type="SAM" id="SignalP"/>
    </source>
</evidence>
<proteinExistence type="inferred from homology"/>
<dbReference type="Gene3D" id="3.20.20.80">
    <property type="entry name" value="Glycosidases"/>
    <property type="match status" value="1"/>
</dbReference>
<dbReference type="GO" id="GO:0004553">
    <property type="term" value="F:hydrolase activity, hydrolyzing O-glycosyl compounds"/>
    <property type="evidence" value="ECO:0007669"/>
    <property type="project" value="TreeGrafter"/>
</dbReference>
<keyword evidence="7" id="KW-1185">Reference proteome</keyword>
<protein>
    <recommendedName>
        <fullName evidence="5">Glycosyl hydrolases family 39 N-terminal catalytic domain-containing protein</fullName>
    </recommendedName>
</protein>
<keyword evidence="4" id="KW-0732">Signal</keyword>
<accession>A0A840VCB3</accession>
<dbReference type="EMBL" id="JACHFD010000007">
    <property type="protein sequence ID" value="MBB5351560.1"/>
    <property type="molecule type" value="Genomic_DNA"/>
</dbReference>
<dbReference type="InterPro" id="IPR051923">
    <property type="entry name" value="Glycosyl_Hydrolase_39"/>
</dbReference>
<evidence type="ECO:0000259" key="5">
    <source>
        <dbReference type="Pfam" id="PF01229"/>
    </source>
</evidence>
<keyword evidence="3" id="KW-0326">Glycosidase</keyword>
<evidence type="ECO:0000313" key="6">
    <source>
        <dbReference type="EMBL" id="MBB5351560.1"/>
    </source>
</evidence>
<dbReference type="AlphaFoldDB" id="A0A840VCB3"/>
<dbReference type="PANTHER" id="PTHR12631:SF10">
    <property type="entry name" value="BETA-XYLOSIDASE-LIKE PROTEIN-RELATED"/>
    <property type="match status" value="1"/>
</dbReference>
<dbReference type="InterPro" id="IPR049166">
    <property type="entry name" value="GH39_cat"/>
</dbReference>